<dbReference type="InterPro" id="IPR050344">
    <property type="entry name" value="Peptidase_M1_aminopeptidases"/>
</dbReference>
<feature type="domain" description="Peptidase M1 membrane alanine aminopeptidase" evidence="2">
    <location>
        <begin position="384"/>
        <end position="574"/>
    </location>
</feature>
<dbReference type="RefSeq" id="WP_246917199.1">
    <property type="nucleotide sequence ID" value="NZ_CP090145.1"/>
</dbReference>
<sequence>MKNRILFSSILVLITSFFAIAQEVKTEDKGREPGHYNENKFRQMYDLMATPNMFRTASGAPGPAYYQQRADYKMNLELDDKNKKLLGSETITYYNNSPEPLEYLWVQLDQNVRSADSKSPLVDNERVDPGLAPDKFAKKFMEEPFQGGFHIEYVKDKSGKDISYTINQTMMRINLAKPLQSKGKFTFSIKWWYNINNYQVDGGRSGYEEFEDGNRLYVIAQFYPRMAVYSDVEGWQNMQFWGRGEFALTFGNYDVNITVPSDHILEATGAHQNRKDVFTAEQMKRWELAENTFDKPVLIVTQEEAEKAEKGFSDKKSTWKFKAENVRDFGFSSSRKFMLDAMAVQLEKNKPMAISIYPKEANPLWGEYSTRAVAQTLKTYSRHTFDYPYPKAVSVSAQDQGMEYPMICWNFGRPDKDGKYSDRVKYGMLGVIIHEVGHNFFPMIVNSDERQWTWMDEGLNTFLEYLTELEFDPNFPTDRGPADKIVPYMKGNQKYLEPIMSNSENIYNFGANAYGKPATGLNILRETIMGRELFDHAFKTYAQRWKFKHPTPEDFFRTMEDASAVDLDWFWRGWFYSTDYVDIGIKEVKQYYVSSEPTEEMKNFVARRGRSLRDIGPFIYLVDETHKEFNPKTKKAFEVKDVQVLEDYVSKNYTSEEKAALKNPKYFYEVEFEKPGGLMMPIIVELQYEDGTKEDCKFPVQIWRKNNDTAKRVFATNKKIVKIQLDPKLETADIDTVNNVWPSEAVISKFDELDKK</sequence>
<reference evidence="3" key="2">
    <citation type="submission" date="2022-04" db="EMBL/GenBank/DDBJ databases">
        <title>Complete Genome Sequence of Flavobacterium sediminilitoris YSM-43, Isolated from a Tidal Sediment.</title>
        <authorList>
            <person name="Lee P.A."/>
        </authorList>
    </citation>
    <scope>NUCLEOTIDE SEQUENCE</scope>
    <source>
        <strain evidence="3">YSM-43</strain>
    </source>
</reference>
<keyword evidence="1" id="KW-0732">Signal</keyword>
<evidence type="ECO:0000313" key="3">
    <source>
        <dbReference type="EMBL" id="UOX34361.1"/>
    </source>
</evidence>
<gene>
    <name evidence="3" type="ORF">LXD69_02320</name>
</gene>
<dbReference type="CDD" id="cd09604">
    <property type="entry name" value="M1_APN_like"/>
    <property type="match status" value="1"/>
</dbReference>
<dbReference type="Proteomes" id="UP000830454">
    <property type="component" value="Chromosome"/>
</dbReference>
<dbReference type="InterPro" id="IPR027268">
    <property type="entry name" value="Peptidase_M4/M1_CTD_sf"/>
</dbReference>
<evidence type="ECO:0000256" key="1">
    <source>
        <dbReference type="SAM" id="SignalP"/>
    </source>
</evidence>
<feature type="chain" id="PRO_5045149822" evidence="1">
    <location>
        <begin position="22"/>
        <end position="756"/>
    </location>
</feature>
<dbReference type="EMBL" id="CP090145">
    <property type="protein sequence ID" value="UOX34361.1"/>
    <property type="molecule type" value="Genomic_DNA"/>
</dbReference>
<evidence type="ECO:0000313" key="4">
    <source>
        <dbReference type="Proteomes" id="UP000830454"/>
    </source>
</evidence>
<organism evidence="3 4">
    <name type="scientific">Flavobacterium sediminilitoris</name>
    <dbReference type="NCBI Taxonomy" id="2024526"/>
    <lineage>
        <taxon>Bacteria</taxon>
        <taxon>Pseudomonadati</taxon>
        <taxon>Bacteroidota</taxon>
        <taxon>Flavobacteriia</taxon>
        <taxon>Flavobacteriales</taxon>
        <taxon>Flavobacteriaceae</taxon>
        <taxon>Flavobacterium</taxon>
    </lineage>
</organism>
<dbReference type="PANTHER" id="PTHR11533:SF174">
    <property type="entry name" value="PUROMYCIN-SENSITIVE AMINOPEPTIDASE-RELATED"/>
    <property type="match status" value="1"/>
</dbReference>
<dbReference type="Gene3D" id="1.10.390.10">
    <property type="entry name" value="Neutral Protease Domain 2"/>
    <property type="match status" value="1"/>
</dbReference>
<dbReference type="InterPro" id="IPR014782">
    <property type="entry name" value="Peptidase_M1_dom"/>
</dbReference>
<protein>
    <submittedName>
        <fullName evidence="3">M1 family metallopeptidase</fullName>
    </submittedName>
</protein>
<dbReference type="PANTHER" id="PTHR11533">
    <property type="entry name" value="PROTEASE M1 ZINC METALLOPROTEASE"/>
    <property type="match status" value="1"/>
</dbReference>
<dbReference type="Pfam" id="PF01433">
    <property type="entry name" value="Peptidase_M1"/>
    <property type="match status" value="1"/>
</dbReference>
<accession>A0ABY4HNB4</accession>
<name>A0ABY4HNB4_9FLAO</name>
<dbReference type="SUPFAM" id="SSF55486">
    <property type="entry name" value="Metalloproteases ('zincins'), catalytic domain"/>
    <property type="match status" value="1"/>
</dbReference>
<feature type="signal peptide" evidence="1">
    <location>
        <begin position="1"/>
        <end position="21"/>
    </location>
</feature>
<reference evidence="3" key="1">
    <citation type="submission" date="2021-12" db="EMBL/GenBank/DDBJ databases">
        <authorList>
            <person name="Cha I.-T."/>
            <person name="Lee K.-E."/>
            <person name="Park S.-J."/>
        </authorList>
    </citation>
    <scope>NUCLEOTIDE SEQUENCE</scope>
    <source>
        <strain evidence="3">YSM-43</strain>
    </source>
</reference>
<evidence type="ECO:0000259" key="2">
    <source>
        <dbReference type="Pfam" id="PF01433"/>
    </source>
</evidence>
<keyword evidence="4" id="KW-1185">Reference proteome</keyword>
<proteinExistence type="predicted"/>